<dbReference type="AlphaFoldDB" id="F2R2Y4"/>
<organism evidence="5 6">
    <name type="scientific">Streptomyces venezuelae (strain ATCC 10712 / CBS 650.69 / DSM 40230 / JCM 4526 / NBRC 13096 / PD 04745)</name>
    <dbReference type="NCBI Taxonomy" id="953739"/>
    <lineage>
        <taxon>Bacteria</taxon>
        <taxon>Bacillati</taxon>
        <taxon>Actinomycetota</taxon>
        <taxon>Actinomycetes</taxon>
        <taxon>Kitasatosporales</taxon>
        <taxon>Streptomycetaceae</taxon>
        <taxon>Streptomyces</taxon>
    </lineage>
</organism>
<evidence type="ECO:0000256" key="2">
    <source>
        <dbReference type="ARBA" id="ARBA00023163"/>
    </source>
</evidence>
<dbReference type="EMBL" id="FR845719">
    <property type="protein sequence ID" value="CCA58259.1"/>
    <property type="molecule type" value="Genomic_DNA"/>
</dbReference>
<sequence>MTAPHAPGAPWHVSDALARRYADGTAAETDAWSVEKHVEACGRCAARVSAAVRTGAAGPTLAAVRTNLLTTLGHRPGARPAGNHAATPAGSHPRERGASPAGRPGTGPAGDHAAAPARRPGARPAGSHAATPAASPARRPSTEPAGSPTTTPAASHPPEHVPSPAGHPRAPRFSPAPLSRWARLWWAVGPALRGAWVVAVVLVVGGAFGLAHGAGFQGARSLLLALSPVLPLAGVAVSYGRHADPLYEITAATPSGGLRLLLTRTAAVLAVCVPLLTAGGALLPPVAGFPGAAAWLLPGLALTLAALALGSFVGCRAAAVTLGGGWLLAVAGPLLGGPATSSTLVPYFSGPAAQGSWAAAALACGALLALRRRSFDHLEPR</sequence>
<evidence type="ECO:0000256" key="3">
    <source>
        <dbReference type="SAM" id="MobiDB-lite"/>
    </source>
</evidence>
<feature type="transmembrane region" description="Helical" evidence="4">
    <location>
        <begin position="317"/>
        <end position="335"/>
    </location>
</feature>
<evidence type="ECO:0000313" key="6">
    <source>
        <dbReference type="Proteomes" id="UP000006854"/>
    </source>
</evidence>
<dbReference type="GeneID" id="51865533"/>
<feature type="transmembrane region" description="Helical" evidence="4">
    <location>
        <begin position="261"/>
        <end position="283"/>
    </location>
</feature>
<keyword evidence="4" id="KW-1133">Transmembrane helix</keyword>
<dbReference type="STRING" id="953739.SVEN_4973"/>
<keyword evidence="2" id="KW-0804">Transcription</keyword>
<dbReference type="Proteomes" id="UP000006854">
    <property type="component" value="Chromosome"/>
</dbReference>
<feature type="transmembrane region" description="Helical" evidence="4">
    <location>
        <begin position="222"/>
        <end position="240"/>
    </location>
</feature>
<dbReference type="OrthoDB" id="3822520at2"/>
<dbReference type="Gene3D" id="1.10.10.1320">
    <property type="entry name" value="Anti-sigma factor, zinc-finger domain"/>
    <property type="match status" value="1"/>
</dbReference>
<evidence type="ECO:0000256" key="4">
    <source>
        <dbReference type="SAM" id="Phobius"/>
    </source>
</evidence>
<dbReference type="RefSeq" id="WP_015036158.1">
    <property type="nucleotide sequence ID" value="NC_018750.1"/>
</dbReference>
<reference evidence="5 6" key="1">
    <citation type="journal article" date="2011" name="BMC Genomics">
        <title>Genome-wide analysis of the role of GlnR in Streptomyces venezuelae provides new insights into global nitrogen regulation in actinomycetes.</title>
        <authorList>
            <person name="Pullan S.T."/>
            <person name="Bibb M.J."/>
            <person name="Merrick M."/>
        </authorList>
    </citation>
    <scope>NUCLEOTIDE SEQUENCE [LARGE SCALE GENOMIC DNA]</scope>
    <source>
        <strain evidence="5">ATCC 10712</strain>
    </source>
</reference>
<gene>
    <name evidence="5" type="ordered locus">SVEN_4973</name>
</gene>
<keyword evidence="4" id="KW-0472">Membrane</keyword>
<dbReference type="KEGG" id="sve:SVEN_4973"/>
<protein>
    <recommendedName>
        <fullName evidence="7">Zf-HC2 domain-containing protein</fullName>
    </recommendedName>
</protein>
<feature type="transmembrane region" description="Helical" evidence="4">
    <location>
        <begin position="289"/>
        <end position="310"/>
    </location>
</feature>
<feature type="compositionally biased region" description="Low complexity" evidence="3">
    <location>
        <begin position="109"/>
        <end position="156"/>
    </location>
</feature>
<evidence type="ECO:0000256" key="1">
    <source>
        <dbReference type="ARBA" id="ARBA00023015"/>
    </source>
</evidence>
<evidence type="ECO:0000313" key="5">
    <source>
        <dbReference type="EMBL" id="CCA58259.1"/>
    </source>
</evidence>
<dbReference type="InterPro" id="IPR041916">
    <property type="entry name" value="Anti_sigma_zinc_sf"/>
</dbReference>
<feature type="transmembrane region" description="Helical" evidence="4">
    <location>
        <begin position="184"/>
        <end position="210"/>
    </location>
</feature>
<feature type="region of interest" description="Disordered" evidence="3">
    <location>
        <begin position="72"/>
        <end position="171"/>
    </location>
</feature>
<accession>F2R2Y4</accession>
<dbReference type="HOGENOM" id="CLU_061391_0_0_11"/>
<dbReference type="eggNOG" id="COG3806">
    <property type="taxonomic scope" value="Bacteria"/>
</dbReference>
<keyword evidence="1" id="KW-0805">Transcription regulation</keyword>
<dbReference type="PATRIC" id="fig|953739.5.peg.107"/>
<feature type="transmembrane region" description="Helical" evidence="4">
    <location>
        <begin position="355"/>
        <end position="371"/>
    </location>
</feature>
<name>F2R2Y4_STRVP</name>
<evidence type="ECO:0008006" key="7">
    <source>
        <dbReference type="Google" id="ProtNLM"/>
    </source>
</evidence>
<keyword evidence="6" id="KW-1185">Reference proteome</keyword>
<proteinExistence type="predicted"/>
<keyword evidence="4" id="KW-0812">Transmembrane</keyword>